<feature type="domain" description="C2H2-type" evidence="3">
    <location>
        <begin position="432"/>
        <end position="452"/>
    </location>
</feature>
<comment type="caution">
    <text evidence="4">The sequence shown here is derived from an EMBL/GenBank/DDBJ whole genome shotgun (WGS) entry which is preliminary data.</text>
</comment>
<evidence type="ECO:0000259" key="3">
    <source>
        <dbReference type="PROSITE" id="PS00028"/>
    </source>
</evidence>
<reference evidence="4" key="2">
    <citation type="journal article" date="2023" name="BMC Genomics">
        <title>Pest status, molecular evolution, and epigenetic factors derived from the genome assembly of Frankliniella fusca, a thysanopteran phytovirus vector.</title>
        <authorList>
            <person name="Catto M.A."/>
            <person name="Labadie P.E."/>
            <person name="Jacobson A.L."/>
            <person name="Kennedy G.G."/>
            <person name="Srinivasan R."/>
            <person name="Hunt B.G."/>
        </authorList>
    </citation>
    <scope>NUCLEOTIDE SEQUENCE</scope>
    <source>
        <strain evidence="4">PL_HMW_Pooled</strain>
    </source>
</reference>
<sequence>MPTGKKDSQQQFSHKQKSYICLMNTSMWLDSQKVHIEHEYQRTLLIMSSDDLFDDSTGYDLSVGSSFTFSSESSSHNVSESSSSDEFSESLSFGSSFSLPSDCDFDGLFDTTSDDENDSDSNVADGELVHASPAVKKKVQRRKRGGFKRGFLFRKKGERSRSVSSESRASGNMIDDYAEAVQLNLNSELSGDDVGSQSCASTLPSEGDKTMNESEEDEDESKVKDKKTTSKGKRRKKGIGIIKKYQWEKKSSDEAPTVKKFLMQALLSFTLPSDASTSVDLKDLFLASQEDNFMLSIKNYLSFTLDESWVVKCSDDSLCLCQITNIVNPVVERAITWNKCGKVNFLVHNQKLSAKSFLWTMKKADPENAGEVVDYLTTMCRRLSYFEICVGVQSHNHLWEQFSDNVWTDNYSSPPVLRSESCNILRVYPGRCNSCHKILKKILDHERHKKLHQDGEIDITKINTRYLAKGELKQKIKRIQTEKKLSQQQVRRLKSRIKKLLANHSEEIDSIVSEDFVKILGENTNKMSAVEKLFWEQQSKALSKRDASKTMRWHPTMIRLALHLRMLSPAAYDFVKGFISLPSQRRLFDYSQFAEAKEGVQEEFLNQLGNLISEKYSADFEKYFSLLFDEISIRSDLVYNARTGELVGFTNLSSLEEELASLEAEIQGNIHEKKLAKKVPVFMLTGAVNPIKFVAAVYSTDDLTAFQLYTRAWDVIYSVEEAGAKVLTAIFDGASVNRKFINMHVNAGSTNFVHVAENTAASESRPLYFMLDPPHILKTFRNCFANSNCHRNSRALCIKNHELSWKAIQALFEIIQKKKYKDTKLSKAHVYLTSFSCMKVVLAVQVFSKSVANALRKYKDVSPLSDYYNEELVNFILKMNRWFDCFNASFDSKKKTENPDLLEYSSLTDPRFDFLKTEFLSYLQQWEEFVANRTGNYTKDQRSRMIISHQSLEAIRITVHSFIEVAKFLMGKGAPYVSARKFNQDPLEQYFSDQRRVRGADNNPTAKQVLHSRVAFRAVGQRTSGGKRGNTEDTRQMEVDSTPLPVRKKPKK</sequence>
<dbReference type="Proteomes" id="UP001219518">
    <property type="component" value="Unassembled WGS sequence"/>
</dbReference>
<keyword evidence="1" id="KW-0175">Coiled coil</keyword>
<proteinExistence type="predicted"/>
<feature type="compositionally biased region" description="Polar residues" evidence="2">
    <location>
        <begin position="189"/>
        <end position="204"/>
    </location>
</feature>
<evidence type="ECO:0000256" key="2">
    <source>
        <dbReference type="SAM" id="MobiDB-lite"/>
    </source>
</evidence>
<evidence type="ECO:0000313" key="4">
    <source>
        <dbReference type="EMBL" id="KAK3916619.1"/>
    </source>
</evidence>
<dbReference type="Pfam" id="PF21788">
    <property type="entry name" value="TNP-like_GBD"/>
    <property type="match status" value="1"/>
</dbReference>
<feature type="region of interest" description="Disordered" evidence="2">
    <location>
        <begin position="189"/>
        <end position="235"/>
    </location>
</feature>
<name>A0AAE1H889_9NEOP</name>
<protein>
    <submittedName>
        <fullName evidence="4">Transposable element P transposase</fullName>
    </submittedName>
</protein>
<accession>A0AAE1H889</accession>
<evidence type="ECO:0000313" key="5">
    <source>
        <dbReference type="Proteomes" id="UP001219518"/>
    </source>
</evidence>
<evidence type="ECO:0000256" key="1">
    <source>
        <dbReference type="SAM" id="Coils"/>
    </source>
</evidence>
<feature type="region of interest" description="Disordered" evidence="2">
    <location>
        <begin position="109"/>
        <end position="142"/>
    </location>
</feature>
<dbReference type="Pfam" id="PF21789">
    <property type="entry name" value="TNP-like_RNaseH_C"/>
    <property type="match status" value="1"/>
</dbReference>
<dbReference type="InterPro" id="IPR048365">
    <property type="entry name" value="TNP-like_RNaseH_N"/>
</dbReference>
<dbReference type="InterPro" id="IPR048367">
    <property type="entry name" value="TNP-like_RNaseH_C"/>
</dbReference>
<feature type="compositionally biased region" description="Basic and acidic residues" evidence="2">
    <location>
        <begin position="1029"/>
        <end position="1038"/>
    </location>
</feature>
<dbReference type="Pfam" id="PF21787">
    <property type="entry name" value="TNP-like_RNaseH_N"/>
    <property type="match status" value="1"/>
</dbReference>
<dbReference type="InterPro" id="IPR013087">
    <property type="entry name" value="Znf_C2H2_type"/>
</dbReference>
<dbReference type="AlphaFoldDB" id="A0AAE1H889"/>
<reference evidence="4" key="1">
    <citation type="submission" date="2021-07" db="EMBL/GenBank/DDBJ databases">
        <authorList>
            <person name="Catto M.A."/>
            <person name="Jacobson A."/>
            <person name="Kennedy G."/>
            <person name="Labadie P."/>
            <person name="Hunt B.G."/>
            <person name="Srinivasan R."/>
        </authorList>
    </citation>
    <scope>NUCLEOTIDE SEQUENCE</scope>
    <source>
        <strain evidence="4">PL_HMW_Pooled</strain>
        <tissue evidence="4">Head</tissue>
    </source>
</reference>
<dbReference type="InterPro" id="IPR048366">
    <property type="entry name" value="TNP-like_GBD"/>
</dbReference>
<dbReference type="PROSITE" id="PS00028">
    <property type="entry name" value="ZINC_FINGER_C2H2_1"/>
    <property type="match status" value="1"/>
</dbReference>
<organism evidence="4 5">
    <name type="scientific">Frankliniella fusca</name>
    <dbReference type="NCBI Taxonomy" id="407009"/>
    <lineage>
        <taxon>Eukaryota</taxon>
        <taxon>Metazoa</taxon>
        <taxon>Ecdysozoa</taxon>
        <taxon>Arthropoda</taxon>
        <taxon>Hexapoda</taxon>
        <taxon>Insecta</taxon>
        <taxon>Pterygota</taxon>
        <taxon>Neoptera</taxon>
        <taxon>Paraneoptera</taxon>
        <taxon>Thysanoptera</taxon>
        <taxon>Terebrantia</taxon>
        <taxon>Thripoidea</taxon>
        <taxon>Thripidae</taxon>
        <taxon>Frankliniella</taxon>
    </lineage>
</organism>
<feature type="coiled-coil region" evidence="1">
    <location>
        <begin position="469"/>
        <end position="503"/>
    </location>
</feature>
<feature type="region of interest" description="Disordered" evidence="2">
    <location>
        <begin position="1019"/>
        <end position="1052"/>
    </location>
</feature>
<dbReference type="EMBL" id="JAHWGI010000554">
    <property type="protein sequence ID" value="KAK3916619.1"/>
    <property type="molecule type" value="Genomic_DNA"/>
</dbReference>
<keyword evidence="5" id="KW-1185">Reference proteome</keyword>
<feature type="compositionally biased region" description="Acidic residues" evidence="2">
    <location>
        <begin position="109"/>
        <end position="119"/>
    </location>
</feature>
<gene>
    <name evidence="4" type="ORF">KUF71_025722</name>
</gene>